<evidence type="ECO:0000256" key="1">
    <source>
        <dbReference type="SAM" id="SignalP"/>
    </source>
</evidence>
<feature type="chain" id="PRO_5028852834" evidence="1">
    <location>
        <begin position="22"/>
        <end position="370"/>
    </location>
</feature>
<keyword evidence="4" id="KW-1185">Reference proteome</keyword>
<name>A0A7C9FMP8_9BACT</name>
<dbReference type="InterPro" id="IPR025164">
    <property type="entry name" value="Toastrack_DUF4097"/>
</dbReference>
<feature type="signal peptide" evidence="1">
    <location>
        <begin position="1"/>
        <end position="21"/>
    </location>
</feature>
<organism evidence="3 4">
    <name type="scientific">Salmonirosea aquatica</name>
    <dbReference type="NCBI Taxonomy" id="2654236"/>
    <lineage>
        <taxon>Bacteria</taxon>
        <taxon>Pseudomonadati</taxon>
        <taxon>Bacteroidota</taxon>
        <taxon>Cytophagia</taxon>
        <taxon>Cytophagales</taxon>
        <taxon>Spirosomataceae</taxon>
        <taxon>Salmonirosea</taxon>
    </lineage>
</organism>
<comment type="caution">
    <text evidence="3">The sequence shown here is derived from an EMBL/GenBank/DDBJ whole genome shotgun (WGS) entry which is preliminary data.</text>
</comment>
<proteinExistence type="predicted"/>
<dbReference type="EMBL" id="WHLY01000001">
    <property type="protein sequence ID" value="MPR31931.1"/>
    <property type="molecule type" value="Genomic_DNA"/>
</dbReference>
<keyword evidence="1" id="KW-0732">Signal</keyword>
<evidence type="ECO:0000313" key="4">
    <source>
        <dbReference type="Proteomes" id="UP000479293"/>
    </source>
</evidence>
<dbReference type="AlphaFoldDB" id="A0A7C9FMP8"/>
<feature type="domain" description="DUF4097" evidence="2">
    <location>
        <begin position="31"/>
        <end position="292"/>
    </location>
</feature>
<sequence>MRYLYLVVLALTSAPFSPTLAQKAEPAGAPENIEILLNTDGELTLNGVPATSKATTNKAQNPANDRLVRQSSSGRETKVFTTKTEARASKRHEKLGIDIPDRSLVSLRTQKGDVTISGVNAYLSGHMQSGALALNDLKGEVELVSEQGDITATGVEARGMLIARQGSIRLTDVTGLIATHAPQGKISLLIGANYYKKSPKPLDIELPAGEIEITSAPYGGKVQLGKGSLSVTDIGQPLTIRAETASIAIRGLAAPLSLRNRGNVAVQLARFADRKDESQTVDIETSNGDVTLELAKNFAGSLEIWITETNPAGGEAPILSKVALGKATVGDNGWGDGTVNIRETTNSVVIGKGGPKVSVHVTNGKVIINN</sequence>
<dbReference type="RefSeq" id="WP_152756034.1">
    <property type="nucleotide sequence ID" value="NZ_WHLY01000001.1"/>
</dbReference>
<protein>
    <submittedName>
        <fullName evidence="3">DUF4097 family beta strand repeat protein</fullName>
    </submittedName>
</protein>
<dbReference type="Proteomes" id="UP000479293">
    <property type="component" value="Unassembled WGS sequence"/>
</dbReference>
<reference evidence="3 4" key="1">
    <citation type="submission" date="2019-10" db="EMBL/GenBank/DDBJ databases">
        <title>Draft Genome Sequence of Cytophagaceae sp. SJW1-29.</title>
        <authorList>
            <person name="Choi A."/>
        </authorList>
    </citation>
    <scope>NUCLEOTIDE SEQUENCE [LARGE SCALE GENOMIC DNA]</scope>
    <source>
        <strain evidence="3 4">SJW1-29</strain>
    </source>
</reference>
<accession>A0A7C9FMP8</accession>
<evidence type="ECO:0000313" key="3">
    <source>
        <dbReference type="EMBL" id="MPR31931.1"/>
    </source>
</evidence>
<dbReference type="Pfam" id="PF13349">
    <property type="entry name" value="DUF4097"/>
    <property type="match status" value="1"/>
</dbReference>
<evidence type="ECO:0000259" key="2">
    <source>
        <dbReference type="Pfam" id="PF13349"/>
    </source>
</evidence>
<gene>
    <name evidence="3" type="ORF">GBK04_00845</name>
</gene>